<keyword evidence="2" id="KW-1185">Reference proteome</keyword>
<evidence type="ECO:0000313" key="1">
    <source>
        <dbReference type="EnsemblPlants" id="AVESA.00010b.r2.1AG0019080.1.CDS.1"/>
    </source>
</evidence>
<sequence length="535" mass="58717">MFPLLQVLIIRGCPKLLGLPLSNHIVSPKPDQDWNIDWFPKLRSLNIKKCPEFLAPYIPWTKTLRSVKLGGLKLLEKLQYSSESSDVSIIGKDDLQSLDQVLAFTNLTGLEQLTLRKCPPLESKHLLILTSLKKLDADSLDGMVGPLGGGGDVEWQLPVERLVVGGYRGASGKESTELLTHLPRLSELDIGSCKKITQLAVGVDVQQHTMSAAASEPEVEEDRTMSATSEVEEEDGLLLFPAHLSDSLRELYIEGCRELALVDPSTSFPARGGGGQGGLQTLRSLQSLRIIYTPKFLSAISSFSCCLFPSSLQDLSLTGVEGMGMLEPLSNLTSLTELQFWDCGKDLRCKGLEPLLTAGGQLRELYVCGSPRFFDGWDPNPRRVLLLQDDGGEEQLVPPPAVYSSKLQMLSTDDVVGLLVAPICSFLSSSLTHLSLYGNGEMEHFTEEQEDSLHLLASLQQLKFNYFGKLQHLPAGLHKLTNLKWLEVDSCPAVRSLPKDGLPKSLQELDVCACDNEELIQQCRGLVGTIPEVIL</sequence>
<proteinExistence type="predicted"/>
<accession>A0ACD5TAE8</accession>
<dbReference type="Proteomes" id="UP001732700">
    <property type="component" value="Chromosome 1A"/>
</dbReference>
<organism evidence="1 2">
    <name type="scientific">Avena sativa</name>
    <name type="common">Oat</name>
    <dbReference type="NCBI Taxonomy" id="4498"/>
    <lineage>
        <taxon>Eukaryota</taxon>
        <taxon>Viridiplantae</taxon>
        <taxon>Streptophyta</taxon>
        <taxon>Embryophyta</taxon>
        <taxon>Tracheophyta</taxon>
        <taxon>Spermatophyta</taxon>
        <taxon>Magnoliopsida</taxon>
        <taxon>Liliopsida</taxon>
        <taxon>Poales</taxon>
        <taxon>Poaceae</taxon>
        <taxon>BOP clade</taxon>
        <taxon>Pooideae</taxon>
        <taxon>Poodae</taxon>
        <taxon>Poeae</taxon>
        <taxon>Poeae Chloroplast Group 1 (Aveneae type)</taxon>
        <taxon>Aveninae</taxon>
        <taxon>Avena</taxon>
    </lineage>
</organism>
<reference evidence="1" key="1">
    <citation type="submission" date="2021-05" db="EMBL/GenBank/DDBJ databases">
        <authorList>
            <person name="Scholz U."/>
            <person name="Mascher M."/>
            <person name="Fiebig A."/>
        </authorList>
    </citation>
    <scope>NUCLEOTIDE SEQUENCE [LARGE SCALE GENOMIC DNA]</scope>
</reference>
<protein>
    <submittedName>
        <fullName evidence="1">Uncharacterized protein</fullName>
    </submittedName>
</protein>
<name>A0ACD5TAE8_AVESA</name>
<evidence type="ECO:0000313" key="2">
    <source>
        <dbReference type="Proteomes" id="UP001732700"/>
    </source>
</evidence>
<reference evidence="1" key="2">
    <citation type="submission" date="2025-09" db="UniProtKB">
        <authorList>
            <consortium name="EnsemblPlants"/>
        </authorList>
    </citation>
    <scope>IDENTIFICATION</scope>
</reference>
<dbReference type="EnsemblPlants" id="AVESA.00010b.r2.1AG0019080.1">
    <property type="protein sequence ID" value="AVESA.00010b.r2.1AG0019080.1.CDS.1"/>
    <property type="gene ID" value="AVESA.00010b.r2.1AG0019080"/>
</dbReference>